<dbReference type="EMBL" id="MGGW01000017">
    <property type="protein sequence ID" value="OGM54224.1"/>
    <property type="molecule type" value="Genomic_DNA"/>
</dbReference>
<gene>
    <name evidence="3" type="ORF">A3E44_00915</name>
</gene>
<evidence type="ECO:0000256" key="1">
    <source>
        <dbReference type="ARBA" id="ARBA00022801"/>
    </source>
</evidence>
<proteinExistence type="predicted"/>
<evidence type="ECO:0000259" key="2">
    <source>
        <dbReference type="Pfam" id="PF00326"/>
    </source>
</evidence>
<dbReference type="InterPro" id="IPR050261">
    <property type="entry name" value="FrsA_esterase"/>
</dbReference>
<feature type="domain" description="Peptidase S9 prolyl oligopeptidase catalytic" evidence="2">
    <location>
        <begin position="136"/>
        <end position="317"/>
    </location>
</feature>
<comment type="caution">
    <text evidence="3">The sequence shown here is derived from an EMBL/GenBank/DDBJ whole genome shotgun (WGS) entry which is preliminary data.</text>
</comment>
<dbReference type="Gene3D" id="3.40.50.1820">
    <property type="entry name" value="alpha/beta hydrolase"/>
    <property type="match status" value="1"/>
</dbReference>
<dbReference type="PANTHER" id="PTHR22946">
    <property type="entry name" value="DIENELACTONE HYDROLASE DOMAIN-CONTAINING PROTEIN-RELATED"/>
    <property type="match status" value="1"/>
</dbReference>
<reference evidence="3 4" key="1">
    <citation type="journal article" date="2016" name="Nat. Commun.">
        <title>Thousands of microbial genomes shed light on interconnected biogeochemical processes in an aquifer system.</title>
        <authorList>
            <person name="Anantharaman K."/>
            <person name="Brown C.T."/>
            <person name="Hug L.A."/>
            <person name="Sharon I."/>
            <person name="Castelle C.J."/>
            <person name="Probst A.J."/>
            <person name="Thomas B.C."/>
            <person name="Singh A."/>
            <person name="Wilkins M.J."/>
            <person name="Karaoz U."/>
            <person name="Brodie E.L."/>
            <person name="Williams K.H."/>
            <person name="Hubbard S.S."/>
            <person name="Banfield J.F."/>
        </authorList>
    </citation>
    <scope>NUCLEOTIDE SEQUENCE [LARGE SCALE GENOMIC DNA]</scope>
</reference>
<keyword evidence="1" id="KW-0378">Hydrolase</keyword>
<dbReference type="PANTHER" id="PTHR22946:SF9">
    <property type="entry name" value="POLYKETIDE TRANSFERASE AF380"/>
    <property type="match status" value="1"/>
</dbReference>
<evidence type="ECO:0000313" key="4">
    <source>
        <dbReference type="Proteomes" id="UP000178603"/>
    </source>
</evidence>
<evidence type="ECO:0000313" key="3">
    <source>
        <dbReference type="EMBL" id="OGM54224.1"/>
    </source>
</evidence>
<dbReference type="GO" id="GO:0006508">
    <property type="term" value="P:proteolysis"/>
    <property type="evidence" value="ECO:0007669"/>
    <property type="project" value="InterPro"/>
</dbReference>
<protein>
    <recommendedName>
        <fullName evidence="2">Peptidase S9 prolyl oligopeptidase catalytic domain-containing protein</fullName>
    </recommendedName>
</protein>
<dbReference type="GO" id="GO:0008236">
    <property type="term" value="F:serine-type peptidase activity"/>
    <property type="evidence" value="ECO:0007669"/>
    <property type="project" value="InterPro"/>
</dbReference>
<dbReference type="Pfam" id="PF00326">
    <property type="entry name" value="Peptidase_S9"/>
    <property type="match status" value="1"/>
</dbReference>
<dbReference type="Proteomes" id="UP000178603">
    <property type="component" value="Unassembled WGS sequence"/>
</dbReference>
<sequence length="336" mass="37352">MPRIKHILLMLSLCSLCAVLGLFAGSLGKTALLLDLVKPVKIRSYPDLNSFTIENLSKRQRAESEISIEREITANQDFTGFLVNFLTFDQSAKARKITGLLNVPKGDRRFPLVILIRGYVDQALYETGVGTRRVGEFLASNGFITVAPDYLGYGASNEQDANIFKARFETYTTTLDLLASLDSIPSWDKTNLFIWAHSNGGYIALVTLEATGQYIPTSLWAPVSKAFPYSVLYYTDESADGGKFIRSELARFEEYHTADLFSIQPYLGKIGAPIQLHQGGADAAVPIAWTTALASTLTKLGKQVTYFKYLDADHNMNPDWNAAIQADLEFFRSLMR</sequence>
<dbReference type="InterPro" id="IPR029058">
    <property type="entry name" value="AB_hydrolase_fold"/>
</dbReference>
<dbReference type="SUPFAM" id="SSF53474">
    <property type="entry name" value="alpha/beta-Hydrolases"/>
    <property type="match status" value="1"/>
</dbReference>
<organism evidence="3 4">
    <name type="scientific">Candidatus Woesebacteria bacterium RIFCSPHIGHO2_12_FULL_41_24</name>
    <dbReference type="NCBI Taxonomy" id="1802510"/>
    <lineage>
        <taxon>Bacteria</taxon>
        <taxon>Candidatus Woeseibacteriota</taxon>
    </lineage>
</organism>
<dbReference type="AlphaFoldDB" id="A0A1F8AR31"/>
<dbReference type="InterPro" id="IPR001375">
    <property type="entry name" value="Peptidase_S9_cat"/>
</dbReference>
<accession>A0A1F8AR31</accession>
<dbReference type="GO" id="GO:0052689">
    <property type="term" value="F:carboxylic ester hydrolase activity"/>
    <property type="evidence" value="ECO:0007669"/>
    <property type="project" value="UniProtKB-ARBA"/>
</dbReference>
<name>A0A1F8AR31_9BACT</name>